<evidence type="ECO:0000256" key="6">
    <source>
        <dbReference type="ARBA" id="ARBA00022723"/>
    </source>
</evidence>
<dbReference type="GO" id="GO:0006428">
    <property type="term" value="P:isoleucyl-tRNA aminoacylation"/>
    <property type="evidence" value="ECO:0007669"/>
    <property type="project" value="UniProtKB-UniRule"/>
</dbReference>
<feature type="short sequence motif" description="'KMSKS' region" evidence="14">
    <location>
        <begin position="619"/>
        <end position="623"/>
    </location>
</feature>
<dbReference type="InterPro" id="IPR002300">
    <property type="entry name" value="aa-tRNA-synth_Ia"/>
</dbReference>
<evidence type="ECO:0000256" key="11">
    <source>
        <dbReference type="ARBA" id="ARBA00023146"/>
    </source>
</evidence>
<keyword evidence="11 14" id="KW-0030">Aminoacyl-tRNA synthetase</keyword>
<evidence type="ECO:0000256" key="5">
    <source>
        <dbReference type="ARBA" id="ARBA00022598"/>
    </source>
</evidence>
<dbReference type="SUPFAM" id="SSF50677">
    <property type="entry name" value="ValRS/IleRS/LeuRS editing domain"/>
    <property type="match status" value="1"/>
</dbReference>
<dbReference type="InterPro" id="IPR002301">
    <property type="entry name" value="Ile-tRNA-ligase"/>
</dbReference>
<evidence type="ECO:0000256" key="1">
    <source>
        <dbReference type="ARBA" id="ARBA00001947"/>
    </source>
</evidence>
<dbReference type="InterPro" id="IPR023586">
    <property type="entry name" value="Ile-tRNA-ligase_type2"/>
</dbReference>
<evidence type="ECO:0000259" key="15">
    <source>
        <dbReference type="Pfam" id="PF00133"/>
    </source>
</evidence>
<keyword evidence="8 14" id="KW-0862">Zinc</keyword>
<dbReference type="Pfam" id="PF00133">
    <property type="entry name" value="tRNA-synt_1"/>
    <property type="match status" value="1"/>
</dbReference>
<dbReference type="EC" id="6.1.1.5" evidence="14"/>
<dbReference type="InterPro" id="IPR014729">
    <property type="entry name" value="Rossmann-like_a/b/a_fold"/>
</dbReference>
<accession>A0A075HW37</accession>
<dbReference type="NCBIfam" id="TIGR00392">
    <property type="entry name" value="ileS"/>
    <property type="match status" value="1"/>
</dbReference>
<keyword evidence="5 14" id="KW-0436">Ligase</keyword>
<dbReference type="GO" id="GO:0004822">
    <property type="term" value="F:isoleucine-tRNA ligase activity"/>
    <property type="evidence" value="ECO:0007669"/>
    <property type="project" value="UniProtKB-UniRule"/>
</dbReference>
<feature type="domain" description="Methionyl/Valyl/Leucyl/Isoleucyl-tRNA synthetase anticodon-binding" evidence="16">
    <location>
        <begin position="707"/>
        <end position="863"/>
    </location>
</feature>
<dbReference type="HAMAP" id="MF_02003">
    <property type="entry name" value="Ile_tRNA_synth_type2"/>
    <property type="match status" value="1"/>
</dbReference>
<keyword evidence="6 14" id="KW-0479">Metal-binding</keyword>
<proteinExistence type="inferred from homology"/>
<evidence type="ECO:0000256" key="4">
    <source>
        <dbReference type="ARBA" id="ARBA00022490"/>
    </source>
</evidence>
<dbReference type="FunFam" id="3.40.50.620:FF:000063">
    <property type="entry name" value="Isoleucine--tRNA ligase"/>
    <property type="match status" value="1"/>
</dbReference>
<dbReference type="Pfam" id="PF08264">
    <property type="entry name" value="Anticodon_1"/>
    <property type="match status" value="1"/>
</dbReference>
<dbReference type="InterPro" id="IPR009080">
    <property type="entry name" value="tRNAsynth_Ia_anticodon-bd"/>
</dbReference>
<gene>
    <name evidence="17" type="primary">IARS</name>
    <name evidence="14 17" type="synonym">ileS</name>
</gene>
<evidence type="ECO:0000259" key="16">
    <source>
        <dbReference type="Pfam" id="PF08264"/>
    </source>
</evidence>
<evidence type="ECO:0000256" key="2">
    <source>
        <dbReference type="ARBA" id="ARBA00004496"/>
    </source>
</evidence>
<dbReference type="FunFam" id="3.40.50.620:FF:000075">
    <property type="entry name" value="Isoleucine--tRNA ligase"/>
    <property type="match status" value="1"/>
</dbReference>
<sequence>MAVPNTVGDLNPVALEEALIDAWREQETFQKSITQRRDGAPFIFLEGPPTANGKPGIHHVVARTYKDLVCRWKAMEGHFVERKGGWDTHGLPVEIEVQKRLDLMSNEAIEEFGMAEFNDECRKSVWTYEDAWRKMTERMAFWVDLDDPYVTLHNEYVESGWWALKQMFEKDLLYKGHKILPYCPQTGTSYSTHEVAQGYKEVEEPSVYIKFKLTDETAGDLAGASVLAWTTTPWTLPGNVGLAVGPEVTYARVKVTASAGESWEGRGGAEVGEELILAEDLIGEVLRHQAEIVDTFPGSKLIGMAYEPLFPDAVARGNSTSAWTILEADWVTTTDGTGVVHTAVMYGEEDYNLGMKVGLPAEHTVDMDGRFIAGTHNSLDGRYVKDCDDDIIDLLMYDKLLYREKMYLHDYPHCWRTGHPLLYYAMDSWFVRMTAVKEKLLEFNDQVEWAPPNVGTGRFGEWLRNVKDWAISRERYWGTPLPVWICQDCGHQHCAGSRDELRQLAVDPSKVTDDPHRPFVDEVILSCQKDGCDGQMVREPYVMDCWFDSGCASFAQWHHPFGGDGKFEQNFPIDYICEGVDQTRGWFYTLLAVSTTVFDSNCYKSCLSLGLILDAEGKKMSKSKGNIVDPWDHFNREGADATRWYMVTAGAPWNPLKFDPNGVRETYAKMFLTLWNVYKFHANYAALDGFNPESGSESPVTDRAPLDQWLLSRLASVAQDYHDQFESWDFHKAGRDLEDFVVNDLSNWYVRRSRRRLWDDAESADKLACQHTLHEVLTTVCKLMAPIAPYMVDDIYTNLTGVSVHLADWPLGTPGILPEAVDNGRDLPPRNPPLEERMALTRALAEAGRRVRVEADRRQRLPCQAGWLVGGPDISEFHEILADELNVESLTTEDDLERFQRIEVVPNWRALGAKCRADLPKVKAALGKADSEQVWADIQAGSCTIEGFDITEEDVEVKRVEKDGYAAKTITFGEGDDAIDVTLVLDMATTPDLLSKGLARDIIRRVQQKRKDLDLDVDATIELTVWLGEGNPELNPDDWAHVQSETRAKTGNLEIGEGPDDADSFTIDDATISFQMS</sequence>
<dbReference type="InterPro" id="IPR009008">
    <property type="entry name" value="Val/Leu/Ile-tRNA-synth_edit"/>
</dbReference>
<comment type="subunit">
    <text evidence="3 14">Monomer.</text>
</comment>
<comment type="cofactor">
    <cofactor evidence="1 14">
        <name>Zn(2+)</name>
        <dbReference type="ChEBI" id="CHEBI:29105"/>
    </cofactor>
</comment>
<evidence type="ECO:0000256" key="12">
    <source>
        <dbReference type="ARBA" id="ARBA00025217"/>
    </source>
</evidence>
<dbReference type="InterPro" id="IPR033709">
    <property type="entry name" value="Anticodon_Ile_ABEc"/>
</dbReference>
<evidence type="ECO:0000256" key="9">
    <source>
        <dbReference type="ARBA" id="ARBA00022840"/>
    </source>
</evidence>
<protein>
    <recommendedName>
        <fullName evidence="14">Isoleucine--tRNA ligase</fullName>
        <ecNumber evidence="14">6.1.1.5</ecNumber>
    </recommendedName>
    <alternativeName>
        <fullName evidence="14">Isoleucyl-tRNA synthetase</fullName>
        <shortName evidence="14">IleRS</shortName>
    </alternativeName>
</protein>
<dbReference type="EMBL" id="KF901147">
    <property type="protein sequence ID" value="AIF19790.1"/>
    <property type="molecule type" value="Genomic_DNA"/>
</dbReference>
<dbReference type="CDD" id="cd07961">
    <property type="entry name" value="Anticodon_Ia_Ile_ABEc"/>
    <property type="match status" value="1"/>
</dbReference>
<comment type="domain">
    <text evidence="14">IleRS has two distinct active sites: one for aminoacylation and one for editing. The misactivated valine is translocated from the active site to the editing site, which sterically excludes the correctly activated isoleucine. The single editing site contains two valyl binding pockets, one specific for each substrate (Val-AMP or Val-tRNA(Ile)).</text>
</comment>
<dbReference type="Gene3D" id="1.10.730.10">
    <property type="entry name" value="Isoleucyl-tRNA Synthetase, Domain 1"/>
    <property type="match status" value="1"/>
</dbReference>
<name>A0A075HW37_9EURY</name>
<comment type="catalytic activity">
    <reaction evidence="13 14">
        <text>tRNA(Ile) + L-isoleucine + ATP = L-isoleucyl-tRNA(Ile) + AMP + diphosphate</text>
        <dbReference type="Rhea" id="RHEA:11060"/>
        <dbReference type="Rhea" id="RHEA-COMP:9666"/>
        <dbReference type="Rhea" id="RHEA-COMP:9695"/>
        <dbReference type="ChEBI" id="CHEBI:30616"/>
        <dbReference type="ChEBI" id="CHEBI:33019"/>
        <dbReference type="ChEBI" id="CHEBI:58045"/>
        <dbReference type="ChEBI" id="CHEBI:78442"/>
        <dbReference type="ChEBI" id="CHEBI:78528"/>
        <dbReference type="ChEBI" id="CHEBI:456215"/>
        <dbReference type="EC" id="6.1.1.5"/>
    </reaction>
</comment>
<dbReference type="SUPFAM" id="SSF52374">
    <property type="entry name" value="Nucleotidylyl transferase"/>
    <property type="match status" value="1"/>
</dbReference>
<comment type="similarity">
    <text evidence="14">Belongs to the class-I aminoacyl-tRNA synthetase family. IleS type 2 subfamily.</text>
</comment>
<dbReference type="GO" id="GO:0008270">
    <property type="term" value="F:zinc ion binding"/>
    <property type="evidence" value="ECO:0007669"/>
    <property type="project" value="UniProtKB-UniRule"/>
</dbReference>
<dbReference type="GO" id="GO:0002161">
    <property type="term" value="F:aminoacyl-tRNA deacylase activity"/>
    <property type="evidence" value="ECO:0007669"/>
    <property type="project" value="InterPro"/>
</dbReference>
<feature type="domain" description="Aminoacyl-tRNA synthetase class Ia" evidence="15">
    <location>
        <begin position="20"/>
        <end position="649"/>
    </location>
</feature>
<dbReference type="PANTHER" id="PTHR42780:SF1">
    <property type="entry name" value="ISOLEUCINE--TRNA LIGASE, CYTOPLASMIC"/>
    <property type="match status" value="1"/>
</dbReference>
<dbReference type="Gene3D" id="3.40.50.620">
    <property type="entry name" value="HUPs"/>
    <property type="match status" value="2"/>
</dbReference>
<dbReference type="PANTHER" id="PTHR42780">
    <property type="entry name" value="SOLEUCYL-TRNA SYNTHETASE"/>
    <property type="match status" value="1"/>
</dbReference>
<dbReference type="AlphaFoldDB" id="A0A075HW37"/>
<dbReference type="InterPro" id="IPR013155">
    <property type="entry name" value="M/V/L/I-tRNA-synth_anticd-bd"/>
</dbReference>
<keyword evidence="9 14" id="KW-0067">ATP-binding</keyword>
<dbReference type="Pfam" id="PF19302">
    <property type="entry name" value="DUF5915"/>
    <property type="match status" value="1"/>
</dbReference>
<evidence type="ECO:0000313" key="17">
    <source>
        <dbReference type="EMBL" id="AIF19790.1"/>
    </source>
</evidence>
<evidence type="ECO:0000256" key="8">
    <source>
        <dbReference type="ARBA" id="ARBA00022833"/>
    </source>
</evidence>
<feature type="short sequence motif" description="'HIGH' region" evidence="14">
    <location>
        <begin position="49"/>
        <end position="59"/>
    </location>
</feature>
<dbReference type="SUPFAM" id="SSF47323">
    <property type="entry name" value="Anticodon-binding domain of a subclass of class I aminoacyl-tRNA synthetases"/>
    <property type="match status" value="1"/>
</dbReference>
<comment type="subcellular location">
    <subcellularLocation>
        <location evidence="2 14">Cytoplasm</location>
    </subcellularLocation>
</comment>
<keyword evidence="10 14" id="KW-0648">Protein biosynthesis</keyword>
<keyword evidence="4 14" id="KW-0963">Cytoplasm</keyword>
<feature type="binding site" evidence="14">
    <location>
        <position position="622"/>
    </location>
    <ligand>
        <name>ATP</name>
        <dbReference type="ChEBI" id="CHEBI:30616"/>
    </ligand>
</feature>
<comment type="function">
    <text evidence="12 14">Catalyzes the attachment of isoleucine to tRNA(Ile). As IleRS can inadvertently accommodate and process structurally similar amino acids such as valine, to avoid such errors it has two additional distinct tRNA(Ile)-dependent editing activities. One activity is designated as 'pretransfer' editing and involves the hydrolysis of activated Val-AMP. The other activity is designated 'posttransfer' editing and involves deacylation of mischarged Val-tRNA(Ile).</text>
</comment>
<dbReference type="GO" id="GO:0005524">
    <property type="term" value="F:ATP binding"/>
    <property type="evidence" value="ECO:0007669"/>
    <property type="project" value="UniProtKB-UniRule"/>
</dbReference>
<evidence type="ECO:0000256" key="13">
    <source>
        <dbReference type="ARBA" id="ARBA00048359"/>
    </source>
</evidence>
<dbReference type="GO" id="GO:0005737">
    <property type="term" value="C:cytoplasm"/>
    <property type="evidence" value="ECO:0007669"/>
    <property type="project" value="UniProtKB-SubCell"/>
</dbReference>
<evidence type="ECO:0000256" key="10">
    <source>
        <dbReference type="ARBA" id="ARBA00022917"/>
    </source>
</evidence>
<dbReference type="GO" id="GO:0000049">
    <property type="term" value="F:tRNA binding"/>
    <property type="evidence" value="ECO:0007669"/>
    <property type="project" value="InterPro"/>
</dbReference>
<evidence type="ECO:0000256" key="7">
    <source>
        <dbReference type="ARBA" id="ARBA00022741"/>
    </source>
</evidence>
<evidence type="ECO:0000256" key="3">
    <source>
        <dbReference type="ARBA" id="ARBA00011245"/>
    </source>
</evidence>
<keyword evidence="7 14" id="KW-0547">Nucleotide-binding</keyword>
<evidence type="ECO:0000256" key="14">
    <source>
        <dbReference type="HAMAP-Rule" id="MF_02003"/>
    </source>
</evidence>
<reference evidence="17" key="1">
    <citation type="journal article" date="2014" name="Genome Biol. Evol.">
        <title>Pangenome evidence for extensive interdomain horizontal transfer affecting lineage core and shell genes in uncultured planktonic thaumarchaeota and euryarchaeota.</title>
        <authorList>
            <person name="Deschamps P."/>
            <person name="Zivanovic Y."/>
            <person name="Moreira D."/>
            <person name="Rodriguez-Valera F."/>
            <person name="Lopez-Garcia P."/>
        </authorList>
    </citation>
    <scope>NUCLEOTIDE SEQUENCE</scope>
</reference>
<dbReference type="PRINTS" id="PR00984">
    <property type="entry name" value="TRNASYNTHILE"/>
</dbReference>
<organism evidence="17">
    <name type="scientific">uncultured marine group II/III euryarchaeote KM3_87_G01</name>
    <dbReference type="NCBI Taxonomy" id="1456533"/>
    <lineage>
        <taxon>Archaea</taxon>
        <taxon>Methanobacteriati</taxon>
        <taxon>Methanobacteriota</taxon>
        <taxon>environmental samples</taxon>
    </lineage>
</organism>